<dbReference type="InterPro" id="IPR023393">
    <property type="entry name" value="START-like_dom_sf"/>
</dbReference>
<dbReference type="Pfam" id="PF06240">
    <property type="entry name" value="COXG"/>
    <property type="match status" value="1"/>
</dbReference>
<reference evidence="1 2" key="1">
    <citation type="submission" date="2020-08" db="EMBL/GenBank/DDBJ databases">
        <title>Genomic Encyclopedia of Type Strains, Phase IV (KMG-IV): sequencing the most valuable type-strain genomes for metagenomic binning, comparative biology and taxonomic classification.</title>
        <authorList>
            <person name="Goeker M."/>
        </authorList>
    </citation>
    <scope>NUCLEOTIDE SEQUENCE [LARGE SCALE GENOMIC DNA]</scope>
    <source>
        <strain evidence="1 2">DSM 105074</strain>
    </source>
</reference>
<keyword evidence="2" id="KW-1185">Reference proteome</keyword>
<accession>A0A840TPU6</accession>
<evidence type="ECO:0000313" key="2">
    <source>
        <dbReference type="Proteomes" id="UP000557307"/>
    </source>
</evidence>
<dbReference type="EMBL" id="JACHGF010000002">
    <property type="protein sequence ID" value="MBB5283747.1"/>
    <property type="molecule type" value="Genomic_DNA"/>
</dbReference>
<dbReference type="InterPro" id="IPR010419">
    <property type="entry name" value="CO_DH_gsu"/>
</dbReference>
<protein>
    <submittedName>
        <fullName evidence="1">Carbon monoxide dehydrogenase subunit G</fullName>
    </submittedName>
</protein>
<sequence>MNLSFRIKSDIDLVFDYLTDMEKFVSVHPVISRIDRVQNGKYLVYETLKLGFIPFSFTYLVTIEKSQFDKTVIIRATVFKVTNIEMKFVLKADGDYTRIDEEIQFRSPLPVVFMMQRVFKKQHSQLFKNMEQMSYQV</sequence>
<dbReference type="SUPFAM" id="SSF55961">
    <property type="entry name" value="Bet v1-like"/>
    <property type="match status" value="1"/>
</dbReference>
<dbReference type="Gene3D" id="3.30.530.20">
    <property type="match status" value="1"/>
</dbReference>
<comment type="caution">
    <text evidence="1">The sequence shown here is derived from an EMBL/GenBank/DDBJ whole genome shotgun (WGS) entry which is preliminary data.</text>
</comment>
<dbReference type="Proteomes" id="UP000557307">
    <property type="component" value="Unassembled WGS sequence"/>
</dbReference>
<proteinExistence type="predicted"/>
<organism evidence="1 2">
    <name type="scientific">Rhabdobacter roseus</name>
    <dbReference type="NCBI Taxonomy" id="1655419"/>
    <lineage>
        <taxon>Bacteria</taxon>
        <taxon>Pseudomonadati</taxon>
        <taxon>Bacteroidota</taxon>
        <taxon>Cytophagia</taxon>
        <taxon>Cytophagales</taxon>
        <taxon>Cytophagaceae</taxon>
        <taxon>Rhabdobacter</taxon>
    </lineage>
</organism>
<dbReference type="RefSeq" id="WP_184173404.1">
    <property type="nucleotide sequence ID" value="NZ_JACHGF010000002.1"/>
</dbReference>
<dbReference type="CDD" id="cd07812">
    <property type="entry name" value="SRPBCC"/>
    <property type="match status" value="1"/>
</dbReference>
<dbReference type="AlphaFoldDB" id="A0A840TPU6"/>
<gene>
    <name evidence="1" type="ORF">HNQ92_001873</name>
</gene>
<evidence type="ECO:0000313" key="1">
    <source>
        <dbReference type="EMBL" id="MBB5283747.1"/>
    </source>
</evidence>
<name>A0A840TPU6_9BACT</name>